<accession>A0A9P7ZA53</accession>
<keyword evidence="2" id="KW-1185">Reference proteome</keyword>
<comment type="caution">
    <text evidence="1">The sequence shown here is derived from an EMBL/GenBank/DDBJ whole genome shotgun (WGS) entry which is preliminary data.</text>
</comment>
<organism evidence="1 2">
    <name type="scientific">Calycina marina</name>
    <dbReference type="NCBI Taxonomy" id="1763456"/>
    <lineage>
        <taxon>Eukaryota</taxon>
        <taxon>Fungi</taxon>
        <taxon>Dikarya</taxon>
        <taxon>Ascomycota</taxon>
        <taxon>Pezizomycotina</taxon>
        <taxon>Leotiomycetes</taxon>
        <taxon>Helotiales</taxon>
        <taxon>Pezizellaceae</taxon>
        <taxon>Calycina</taxon>
    </lineage>
</organism>
<name>A0A9P7ZA53_9HELO</name>
<evidence type="ECO:0000313" key="1">
    <source>
        <dbReference type="EMBL" id="KAG9247713.1"/>
    </source>
</evidence>
<reference evidence="1" key="1">
    <citation type="journal article" date="2021" name="IMA Fungus">
        <title>Genomic characterization of three marine fungi, including Emericellopsis atlantica sp. nov. with signatures of a generalist lifestyle and marine biomass degradation.</title>
        <authorList>
            <person name="Hagestad O.C."/>
            <person name="Hou L."/>
            <person name="Andersen J.H."/>
            <person name="Hansen E.H."/>
            <person name="Altermark B."/>
            <person name="Li C."/>
            <person name="Kuhnert E."/>
            <person name="Cox R.J."/>
            <person name="Crous P.W."/>
            <person name="Spatafora J.W."/>
            <person name="Lail K."/>
            <person name="Amirebrahimi M."/>
            <person name="Lipzen A."/>
            <person name="Pangilinan J."/>
            <person name="Andreopoulos W."/>
            <person name="Hayes R.D."/>
            <person name="Ng V."/>
            <person name="Grigoriev I.V."/>
            <person name="Jackson S.A."/>
            <person name="Sutton T.D.S."/>
            <person name="Dobson A.D.W."/>
            <person name="Rama T."/>
        </authorList>
    </citation>
    <scope>NUCLEOTIDE SEQUENCE</scope>
    <source>
        <strain evidence="1">TRa3180A</strain>
    </source>
</reference>
<sequence length="214" mass="24277">MKRRQHQQLTHDEKYILTIPTISISAKDETASTPTTFDISLATDKAPMVVRPELPFELLREKVTCTRPHHLTTSPPHHLTTSPPHHLTTSPPRHVAAIITFSSPSLLLCRLYSPAVPSPDSTQIKGTSSWVVKSAYIKVMCQARLLLPSLPKTSASPFRFPVYPVQQQTCHYRDIALSRRRTFSISHFRLTCTTAQPKTRHFIYRLPKLTFTLS</sequence>
<gene>
    <name evidence="1" type="ORF">BJ878DRAFT_146750</name>
</gene>
<protein>
    <submittedName>
        <fullName evidence="1">Uncharacterized protein</fullName>
    </submittedName>
</protein>
<dbReference type="EMBL" id="MU253765">
    <property type="protein sequence ID" value="KAG9247713.1"/>
    <property type="molecule type" value="Genomic_DNA"/>
</dbReference>
<dbReference type="Proteomes" id="UP000887226">
    <property type="component" value="Unassembled WGS sequence"/>
</dbReference>
<proteinExistence type="predicted"/>
<evidence type="ECO:0000313" key="2">
    <source>
        <dbReference type="Proteomes" id="UP000887226"/>
    </source>
</evidence>
<dbReference type="AlphaFoldDB" id="A0A9P7ZA53"/>